<protein>
    <submittedName>
        <fullName evidence="2">Uncharacterized protein</fullName>
    </submittedName>
</protein>
<sequence>MSELKYHLSKWGQASASGCTSDTRATRKEIGEKMEGEEKRDESTLQVVEEGPSAVPAEVRTEVTVEPSEKRTEICSSSFTSLEQTRFVGSEDVPQRKTNEELAKELTLSEKILEQIVARVGETMGNSMNILVPPPLEEEVRSEVAKNTSEMKPKKLEVSFPDFF</sequence>
<feature type="compositionally biased region" description="Polar residues" evidence="1">
    <location>
        <begin position="12"/>
        <end position="23"/>
    </location>
</feature>
<feature type="compositionally biased region" description="Basic and acidic residues" evidence="1">
    <location>
        <begin position="24"/>
        <end position="43"/>
    </location>
</feature>
<reference evidence="2" key="1">
    <citation type="submission" date="2016-03" db="EMBL/GenBank/DDBJ databases">
        <title>Mechanisms controlling the formation of the plant cell surface in tip-growing cells are functionally conserved among land plants.</title>
        <authorList>
            <person name="Honkanen S."/>
            <person name="Jones V.A."/>
            <person name="Morieri G."/>
            <person name="Champion C."/>
            <person name="Hetherington A.J."/>
            <person name="Kelly S."/>
            <person name="Saint-Marcoux D."/>
            <person name="Proust H."/>
            <person name="Prescott H."/>
            <person name="Dolan L."/>
        </authorList>
    </citation>
    <scope>NUCLEOTIDE SEQUENCE [LARGE SCALE GENOMIC DNA]</scope>
    <source>
        <tissue evidence="2">Whole gametophyte</tissue>
    </source>
</reference>
<feature type="compositionally biased region" description="Basic and acidic residues" evidence="1">
    <location>
        <begin position="59"/>
        <end position="68"/>
    </location>
</feature>
<dbReference type="EMBL" id="LVLJ01003040">
    <property type="protein sequence ID" value="OAE22856.1"/>
    <property type="molecule type" value="Genomic_DNA"/>
</dbReference>
<comment type="caution">
    <text evidence="2">The sequence shown here is derived from an EMBL/GenBank/DDBJ whole genome shotgun (WGS) entry which is preliminary data.</text>
</comment>
<evidence type="ECO:0000313" key="3">
    <source>
        <dbReference type="Proteomes" id="UP000077202"/>
    </source>
</evidence>
<name>A0A176VSN6_MARPO</name>
<organism evidence="2 3">
    <name type="scientific">Marchantia polymorpha subsp. ruderalis</name>
    <dbReference type="NCBI Taxonomy" id="1480154"/>
    <lineage>
        <taxon>Eukaryota</taxon>
        <taxon>Viridiplantae</taxon>
        <taxon>Streptophyta</taxon>
        <taxon>Embryophyta</taxon>
        <taxon>Marchantiophyta</taxon>
        <taxon>Marchantiopsida</taxon>
        <taxon>Marchantiidae</taxon>
        <taxon>Marchantiales</taxon>
        <taxon>Marchantiaceae</taxon>
        <taxon>Marchantia</taxon>
    </lineage>
</organism>
<gene>
    <name evidence="2" type="ORF">AXG93_3759s1000</name>
</gene>
<evidence type="ECO:0000313" key="2">
    <source>
        <dbReference type="EMBL" id="OAE22856.1"/>
    </source>
</evidence>
<feature type="region of interest" description="Disordered" evidence="1">
    <location>
        <begin position="1"/>
        <end position="68"/>
    </location>
</feature>
<dbReference type="AlphaFoldDB" id="A0A176VSN6"/>
<keyword evidence="3" id="KW-1185">Reference proteome</keyword>
<proteinExistence type="predicted"/>
<dbReference type="Proteomes" id="UP000077202">
    <property type="component" value="Unassembled WGS sequence"/>
</dbReference>
<accession>A0A176VSN6</accession>
<evidence type="ECO:0000256" key="1">
    <source>
        <dbReference type="SAM" id="MobiDB-lite"/>
    </source>
</evidence>